<name>A0A9E4ZKJ6_9EURY</name>
<keyword evidence="1" id="KW-0812">Transmembrane</keyword>
<protein>
    <submittedName>
        <fullName evidence="2">Uncharacterized protein</fullName>
    </submittedName>
</protein>
<feature type="transmembrane region" description="Helical" evidence="1">
    <location>
        <begin position="137"/>
        <end position="158"/>
    </location>
</feature>
<sequence length="187" mass="20337">MAGSVRMDRVARAATVAAPGGQDGGTPEFGWWNRYHNQLLVAALTASVATVAAFLLVGDTASWYPAIFLGVGLGVGLAIGFLLGSGKQYAQIDAGKFIRANMSRRLRITQDLSLPAAIILLAIVIVYYIHAGWFDRLPALMLALGIAFWAQYGITILWERRHRTTLIAKKGSMYTLDTNAEGEPIWQ</sequence>
<comment type="caution">
    <text evidence="2">The sequence shown here is derived from an EMBL/GenBank/DDBJ whole genome shotgun (WGS) entry which is preliminary data.</text>
</comment>
<keyword evidence="1" id="KW-1133">Transmembrane helix</keyword>
<reference evidence="2" key="1">
    <citation type="submission" date="2019-06" db="EMBL/GenBank/DDBJ databases">
        <title>Methanoculleus strain from Tamsui River, Taipei, Taiwan.</title>
        <authorList>
            <person name="You Y.-T."/>
            <person name="Chen S.-C."/>
            <person name="Lai S.-J."/>
            <person name="Lee Y.-C."/>
            <person name="Lai M.-C."/>
        </authorList>
    </citation>
    <scope>NUCLEOTIDE SEQUENCE</scope>
    <source>
        <strain evidence="2">Afa-1</strain>
    </source>
</reference>
<evidence type="ECO:0000313" key="3">
    <source>
        <dbReference type="Proteomes" id="UP001065682"/>
    </source>
</evidence>
<feature type="transmembrane region" description="Helical" evidence="1">
    <location>
        <begin position="39"/>
        <end position="57"/>
    </location>
</feature>
<dbReference type="AlphaFoldDB" id="A0A9E4ZKJ6"/>
<accession>A0A9E4ZKJ6</accession>
<dbReference type="Proteomes" id="UP001065682">
    <property type="component" value="Unassembled WGS sequence"/>
</dbReference>
<keyword evidence="3" id="KW-1185">Reference proteome</keyword>
<evidence type="ECO:0000313" key="2">
    <source>
        <dbReference type="EMBL" id="MCT8337850.1"/>
    </source>
</evidence>
<organism evidence="2 3">
    <name type="scientific">Methanoculleus formosensis</name>
    <dbReference type="NCBI Taxonomy" id="2590886"/>
    <lineage>
        <taxon>Archaea</taxon>
        <taxon>Methanobacteriati</taxon>
        <taxon>Methanobacteriota</taxon>
        <taxon>Stenosarchaea group</taxon>
        <taxon>Methanomicrobia</taxon>
        <taxon>Methanomicrobiales</taxon>
        <taxon>Methanomicrobiaceae</taxon>
        <taxon>Methanoculleus</taxon>
    </lineage>
</organism>
<keyword evidence="1" id="KW-0472">Membrane</keyword>
<feature type="transmembrane region" description="Helical" evidence="1">
    <location>
        <begin position="63"/>
        <end position="83"/>
    </location>
</feature>
<feature type="transmembrane region" description="Helical" evidence="1">
    <location>
        <begin position="112"/>
        <end position="131"/>
    </location>
</feature>
<gene>
    <name evidence="2" type="ORF">FKB36_10240</name>
</gene>
<proteinExistence type="predicted"/>
<evidence type="ECO:0000256" key="1">
    <source>
        <dbReference type="SAM" id="Phobius"/>
    </source>
</evidence>
<dbReference type="EMBL" id="VHLL01000006">
    <property type="protein sequence ID" value="MCT8337850.1"/>
    <property type="molecule type" value="Genomic_DNA"/>
</dbReference>